<gene>
    <name evidence="3" type="ORF">KI809_19035</name>
</gene>
<feature type="compositionally biased region" description="Low complexity" evidence="2">
    <location>
        <begin position="136"/>
        <end position="146"/>
    </location>
</feature>
<proteinExistence type="predicted"/>
<feature type="region of interest" description="Disordered" evidence="2">
    <location>
        <begin position="126"/>
        <end position="146"/>
    </location>
</feature>
<feature type="coiled-coil region" evidence="1">
    <location>
        <begin position="89"/>
        <end position="116"/>
    </location>
</feature>
<keyword evidence="1" id="KW-0175">Coiled coil</keyword>
<sequence length="349" mass="39007">MSGCKIYFTRLIVLFNFFKKDFTHYQQRGDRLYEEGRYAEARHEYDEALSLIKPDSPIAASEYLAGRLRATGNQLAQLNMQEAAHALQSGNIEKAIEHAELAMEQAEDDSIRVNAKEFIRKIDLPESPEVPKSHGHSCSSCSGSHHATPATSEISTDFLSHSERYELLIQPLPGDLSVRYRQMGERFAYAYVAVHDERLEEGYRILSELSRDVRSDILEYEIALLDFQSHRLADCEKRLNAALNINQGNPLCHLAMVQLMIETERLPKAVAILQHMIESGHLADDAMLMLGDVLQMLGDGDAALGKYIAALDLPSVAKTAAQKAIPLLEEMGRSADAQALAKRYLKGCC</sequence>
<evidence type="ECO:0000313" key="3">
    <source>
        <dbReference type="EMBL" id="MBT0666408.1"/>
    </source>
</evidence>
<evidence type="ECO:0000313" key="4">
    <source>
        <dbReference type="Proteomes" id="UP000811899"/>
    </source>
</evidence>
<evidence type="ECO:0008006" key="5">
    <source>
        <dbReference type="Google" id="ProtNLM"/>
    </source>
</evidence>
<dbReference type="SUPFAM" id="SSF48452">
    <property type="entry name" value="TPR-like"/>
    <property type="match status" value="1"/>
</dbReference>
<dbReference type="Proteomes" id="UP000811899">
    <property type="component" value="Unassembled WGS sequence"/>
</dbReference>
<reference evidence="3 4" key="1">
    <citation type="submission" date="2021-05" db="EMBL/GenBank/DDBJ databases">
        <title>The draft genome of Geobacter pelophilus DSM 12255.</title>
        <authorList>
            <person name="Xu Z."/>
            <person name="Masuda Y."/>
            <person name="Itoh H."/>
            <person name="Senoo K."/>
        </authorList>
    </citation>
    <scope>NUCLEOTIDE SEQUENCE [LARGE SCALE GENOMIC DNA]</scope>
    <source>
        <strain evidence="3 4">DSM 12255</strain>
    </source>
</reference>
<keyword evidence="4" id="KW-1185">Reference proteome</keyword>
<dbReference type="Gene3D" id="1.25.40.10">
    <property type="entry name" value="Tetratricopeptide repeat domain"/>
    <property type="match status" value="2"/>
</dbReference>
<dbReference type="InterPro" id="IPR011990">
    <property type="entry name" value="TPR-like_helical_dom_sf"/>
</dbReference>
<evidence type="ECO:0000256" key="2">
    <source>
        <dbReference type="SAM" id="MobiDB-lite"/>
    </source>
</evidence>
<dbReference type="AlphaFoldDB" id="A0AAW4L606"/>
<protein>
    <recommendedName>
        <fullName evidence="5">Tetratricopeptide repeat-containing protein</fullName>
    </recommendedName>
</protein>
<name>A0AAW4L606_9BACT</name>
<dbReference type="EMBL" id="JAHCVJ010000011">
    <property type="protein sequence ID" value="MBT0666408.1"/>
    <property type="molecule type" value="Genomic_DNA"/>
</dbReference>
<organism evidence="3 4">
    <name type="scientific">Geoanaerobacter pelophilus</name>
    <dbReference type="NCBI Taxonomy" id="60036"/>
    <lineage>
        <taxon>Bacteria</taxon>
        <taxon>Pseudomonadati</taxon>
        <taxon>Thermodesulfobacteriota</taxon>
        <taxon>Desulfuromonadia</taxon>
        <taxon>Geobacterales</taxon>
        <taxon>Geobacteraceae</taxon>
        <taxon>Geoanaerobacter</taxon>
    </lineage>
</organism>
<evidence type="ECO:0000256" key="1">
    <source>
        <dbReference type="SAM" id="Coils"/>
    </source>
</evidence>
<comment type="caution">
    <text evidence="3">The sequence shown here is derived from an EMBL/GenBank/DDBJ whole genome shotgun (WGS) entry which is preliminary data.</text>
</comment>
<accession>A0AAW4L606</accession>